<keyword evidence="3" id="KW-1185">Reference proteome</keyword>
<reference evidence="2 3" key="1">
    <citation type="submission" date="2024-09" db="EMBL/GenBank/DDBJ databases">
        <authorList>
            <person name="Sun Q."/>
            <person name="Mori K."/>
        </authorList>
    </citation>
    <scope>NUCLEOTIDE SEQUENCE [LARGE SCALE GENOMIC DNA]</scope>
    <source>
        <strain evidence="2 3">KCTC 23315</strain>
    </source>
</reference>
<dbReference type="RefSeq" id="WP_377245020.1">
    <property type="nucleotide sequence ID" value="NZ_JBHLXP010000003.1"/>
</dbReference>
<dbReference type="Pfam" id="PF03203">
    <property type="entry name" value="MerC"/>
    <property type="match status" value="1"/>
</dbReference>
<gene>
    <name evidence="2" type="ORF">ACFFJP_13735</name>
</gene>
<keyword evidence="1" id="KW-0472">Membrane</keyword>
<feature type="transmembrane region" description="Helical" evidence="1">
    <location>
        <begin position="7"/>
        <end position="28"/>
    </location>
</feature>
<evidence type="ECO:0000313" key="3">
    <source>
        <dbReference type="Proteomes" id="UP001589813"/>
    </source>
</evidence>
<evidence type="ECO:0000313" key="2">
    <source>
        <dbReference type="EMBL" id="MFC0049352.1"/>
    </source>
</evidence>
<protein>
    <submittedName>
        <fullName evidence="2">MerC domain-containing protein</fullName>
    </submittedName>
</protein>
<comment type="caution">
    <text evidence="2">The sequence shown here is derived from an EMBL/GenBank/DDBJ whole genome shotgun (WGS) entry which is preliminary data.</text>
</comment>
<evidence type="ECO:0000256" key="1">
    <source>
        <dbReference type="SAM" id="Phobius"/>
    </source>
</evidence>
<name>A0ABV6BEP4_9GAMM</name>
<dbReference type="EMBL" id="JBHLXP010000003">
    <property type="protein sequence ID" value="MFC0049352.1"/>
    <property type="molecule type" value="Genomic_DNA"/>
</dbReference>
<dbReference type="Proteomes" id="UP001589813">
    <property type="component" value="Unassembled WGS sequence"/>
</dbReference>
<feature type="transmembrane region" description="Helical" evidence="1">
    <location>
        <begin position="69"/>
        <end position="86"/>
    </location>
</feature>
<keyword evidence="1" id="KW-1133">Transmembrane helix</keyword>
<accession>A0ABV6BEP4</accession>
<sequence>MKDLVAAYISGLCIIHCLITPILLALGGAGLLGHWLEAEWVHYLLIAPILLLVIWSLPAARRQHQQHAPLWLGVAGAGLMLLSLWVPAPLEPWLAISAGILLMAAHLFNRHFLKLHVNAQLTAQAQK</sequence>
<proteinExistence type="predicted"/>
<feature type="transmembrane region" description="Helical" evidence="1">
    <location>
        <begin position="40"/>
        <end position="57"/>
    </location>
</feature>
<feature type="transmembrane region" description="Helical" evidence="1">
    <location>
        <begin position="92"/>
        <end position="108"/>
    </location>
</feature>
<organism evidence="2 3">
    <name type="scientific">Rheinheimera tilapiae</name>
    <dbReference type="NCBI Taxonomy" id="875043"/>
    <lineage>
        <taxon>Bacteria</taxon>
        <taxon>Pseudomonadati</taxon>
        <taxon>Pseudomonadota</taxon>
        <taxon>Gammaproteobacteria</taxon>
        <taxon>Chromatiales</taxon>
        <taxon>Chromatiaceae</taxon>
        <taxon>Rheinheimera</taxon>
    </lineage>
</organism>
<dbReference type="InterPro" id="IPR004891">
    <property type="entry name" value="Mercury-R_MerC"/>
</dbReference>
<keyword evidence="1" id="KW-0812">Transmembrane</keyword>